<dbReference type="Proteomes" id="UP000463224">
    <property type="component" value="Unassembled WGS sequence"/>
</dbReference>
<dbReference type="Gene3D" id="3.20.20.370">
    <property type="entry name" value="Glycoside hydrolase/deacetylase"/>
    <property type="match status" value="1"/>
</dbReference>
<keyword evidence="3" id="KW-1185">Reference proteome</keyword>
<dbReference type="AlphaFoldDB" id="A0A844QL44"/>
<sequence length="329" mass="36276">MPVLCRSLSFLLTLCLAAPLALAGERERDPQIVVISFDGAHDVAQWKRSRALARATGARFTYFLSCVFLLSKETRATYTGPGKKPGQSNVGFAASRAEVAERLDQIGNARREGHEIASHGCGHFDGKSWSAAEWGKEFTQFRTILRDAYTINGIEGEPEGWRRFAETGISGFRAPYLSVNAGLAEALIADGLNYDASSVSRGPAAPRRKGDLWHFALPLIPEGPTGRRVIAMDYNWFVRHSDAVEQPDADGRFEERSYRALMNAFDAEYDGARTPLQIGFHFTLMNGGAYWRALERFAKTVCEKDEVRCIGYGDLVETLEAKTGEPVGG</sequence>
<protein>
    <submittedName>
        <fullName evidence="2">Polysaccharide deacetylase</fullName>
    </submittedName>
</protein>
<dbReference type="PANTHER" id="PTHR45985">
    <property type="match status" value="1"/>
</dbReference>
<evidence type="ECO:0000256" key="1">
    <source>
        <dbReference type="SAM" id="SignalP"/>
    </source>
</evidence>
<dbReference type="InterPro" id="IPR011330">
    <property type="entry name" value="Glyco_hydro/deAcase_b/a-brl"/>
</dbReference>
<name>A0A844QL44_9HYPH</name>
<feature type="chain" id="PRO_5033049592" evidence="1">
    <location>
        <begin position="24"/>
        <end position="329"/>
    </location>
</feature>
<evidence type="ECO:0000313" key="2">
    <source>
        <dbReference type="EMBL" id="MVA98733.1"/>
    </source>
</evidence>
<dbReference type="EMBL" id="WPHG01000003">
    <property type="protein sequence ID" value="MVA98733.1"/>
    <property type="molecule type" value="Genomic_DNA"/>
</dbReference>
<dbReference type="RefSeq" id="WP_156713635.1">
    <property type="nucleotide sequence ID" value="NZ_WPHG01000003.1"/>
</dbReference>
<comment type="caution">
    <text evidence="2">The sequence shown here is derived from an EMBL/GenBank/DDBJ whole genome shotgun (WGS) entry which is preliminary data.</text>
</comment>
<evidence type="ECO:0000313" key="3">
    <source>
        <dbReference type="Proteomes" id="UP000463224"/>
    </source>
</evidence>
<keyword evidence="1" id="KW-0732">Signal</keyword>
<proteinExistence type="predicted"/>
<organism evidence="2 3">
    <name type="scientific">Nitratireductor arenosus</name>
    <dbReference type="NCBI Taxonomy" id="2682096"/>
    <lineage>
        <taxon>Bacteria</taxon>
        <taxon>Pseudomonadati</taxon>
        <taxon>Pseudomonadota</taxon>
        <taxon>Alphaproteobacteria</taxon>
        <taxon>Hyphomicrobiales</taxon>
        <taxon>Phyllobacteriaceae</taxon>
        <taxon>Nitratireductor</taxon>
    </lineage>
</organism>
<dbReference type="SUPFAM" id="SSF88713">
    <property type="entry name" value="Glycoside hydrolase/deacetylase"/>
    <property type="match status" value="1"/>
</dbReference>
<reference evidence="2 3" key="1">
    <citation type="submission" date="2019-12" db="EMBL/GenBank/DDBJ databases">
        <title>Nitratireductor arenosus sp. nov., Isolated from sea sand, Jeju island, South Korea.</title>
        <authorList>
            <person name="Kim W."/>
        </authorList>
    </citation>
    <scope>NUCLEOTIDE SEQUENCE [LARGE SCALE GENOMIC DNA]</scope>
    <source>
        <strain evidence="2 3">CAU 1489</strain>
    </source>
</reference>
<dbReference type="InterPro" id="IPR052740">
    <property type="entry name" value="CE4"/>
</dbReference>
<accession>A0A844QL44</accession>
<feature type="signal peptide" evidence="1">
    <location>
        <begin position="1"/>
        <end position="23"/>
    </location>
</feature>
<dbReference type="GO" id="GO:0005975">
    <property type="term" value="P:carbohydrate metabolic process"/>
    <property type="evidence" value="ECO:0007669"/>
    <property type="project" value="InterPro"/>
</dbReference>
<dbReference type="PANTHER" id="PTHR45985:SF3">
    <property type="entry name" value="CHITIN DEACETYLASE-LIKE 4"/>
    <property type="match status" value="1"/>
</dbReference>
<gene>
    <name evidence="2" type="ORF">GN330_15915</name>
</gene>